<keyword evidence="2" id="KW-1185">Reference proteome</keyword>
<dbReference type="EMBL" id="AMGW01000005">
    <property type="protein sequence ID" value="EXJ56470.1"/>
    <property type="molecule type" value="Genomic_DNA"/>
</dbReference>
<organism evidence="1 2">
    <name type="scientific">Cladophialophora yegresii CBS 114405</name>
    <dbReference type="NCBI Taxonomy" id="1182544"/>
    <lineage>
        <taxon>Eukaryota</taxon>
        <taxon>Fungi</taxon>
        <taxon>Dikarya</taxon>
        <taxon>Ascomycota</taxon>
        <taxon>Pezizomycotina</taxon>
        <taxon>Eurotiomycetes</taxon>
        <taxon>Chaetothyriomycetidae</taxon>
        <taxon>Chaetothyriales</taxon>
        <taxon>Herpotrichiellaceae</taxon>
        <taxon>Cladophialophora</taxon>
    </lineage>
</organism>
<dbReference type="AlphaFoldDB" id="W9VTX1"/>
<evidence type="ECO:0000313" key="1">
    <source>
        <dbReference type="EMBL" id="EXJ56470.1"/>
    </source>
</evidence>
<comment type="caution">
    <text evidence="1">The sequence shown here is derived from an EMBL/GenBank/DDBJ whole genome shotgun (WGS) entry which is preliminary data.</text>
</comment>
<reference evidence="1 2" key="1">
    <citation type="submission" date="2013-03" db="EMBL/GenBank/DDBJ databases">
        <title>The Genome Sequence of Cladophialophora yegresii CBS 114405.</title>
        <authorList>
            <consortium name="The Broad Institute Genomics Platform"/>
            <person name="Cuomo C."/>
            <person name="de Hoog S."/>
            <person name="Gorbushina A."/>
            <person name="Walker B."/>
            <person name="Young S.K."/>
            <person name="Zeng Q."/>
            <person name="Gargeya S."/>
            <person name="Fitzgerald M."/>
            <person name="Haas B."/>
            <person name="Abouelleil A."/>
            <person name="Allen A.W."/>
            <person name="Alvarado L."/>
            <person name="Arachchi H.M."/>
            <person name="Berlin A.M."/>
            <person name="Chapman S.B."/>
            <person name="Gainer-Dewar J."/>
            <person name="Goldberg J."/>
            <person name="Griggs A."/>
            <person name="Gujja S."/>
            <person name="Hansen M."/>
            <person name="Howarth C."/>
            <person name="Imamovic A."/>
            <person name="Ireland A."/>
            <person name="Larimer J."/>
            <person name="McCowan C."/>
            <person name="Murphy C."/>
            <person name="Pearson M."/>
            <person name="Poon T.W."/>
            <person name="Priest M."/>
            <person name="Roberts A."/>
            <person name="Saif S."/>
            <person name="Shea T."/>
            <person name="Sisk P."/>
            <person name="Sykes S."/>
            <person name="Wortman J."/>
            <person name="Nusbaum C."/>
            <person name="Birren B."/>
        </authorList>
    </citation>
    <scope>NUCLEOTIDE SEQUENCE [LARGE SCALE GENOMIC DNA]</scope>
    <source>
        <strain evidence="1 2">CBS 114405</strain>
    </source>
</reference>
<protein>
    <submittedName>
        <fullName evidence="1">Uncharacterized protein</fullName>
    </submittedName>
</protein>
<dbReference type="HOGENOM" id="CLU_2739827_0_0_1"/>
<dbReference type="Proteomes" id="UP000019473">
    <property type="component" value="Unassembled WGS sequence"/>
</dbReference>
<proteinExistence type="predicted"/>
<gene>
    <name evidence="1" type="ORF">A1O7_06814</name>
</gene>
<name>W9VTX1_9EURO</name>
<evidence type="ECO:0000313" key="2">
    <source>
        <dbReference type="Proteomes" id="UP000019473"/>
    </source>
</evidence>
<sequence>MTVIGKTLGALDTVVPLDEAVFDSGEAADQVLPAESIVALLADEVDGDAALLPSIEVELAKGSAVVRRPEL</sequence>
<dbReference type="GeneID" id="19181389"/>
<accession>W9VTX1</accession>
<dbReference type="VEuPathDB" id="FungiDB:A1O7_06814"/>
<dbReference type="RefSeq" id="XP_007759004.1">
    <property type="nucleotide sequence ID" value="XM_007760814.1"/>
</dbReference>